<dbReference type="EMBL" id="RQGG01000051">
    <property type="protein sequence ID" value="TGL46852.1"/>
    <property type="molecule type" value="Genomic_DNA"/>
</dbReference>
<evidence type="ECO:0000313" key="3">
    <source>
        <dbReference type="Proteomes" id="UP000297609"/>
    </source>
</evidence>
<dbReference type="GO" id="GO:0016740">
    <property type="term" value="F:transferase activity"/>
    <property type="evidence" value="ECO:0007669"/>
    <property type="project" value="UniProtKB-KW"/>
</dbReference>
<keyword evidence="2" id="KW-0808">Transferase</keyword>
<gene>
    <name evidence="2" type="ORF">EHQ59_17645</name>
</gene>
<accession>A0A4R9JLZ5</accession>
<dbReference type="PANTHER" id="PTHR48090:SF7">
    <property type="entry name" value="RFBJ PROTEIN"/>
    <property type="match status" value="1"/>
</dbReference>
<dbReference type="Gene3D" id="3.90.550.10">
    <property type="entry name" value="Spore Coat Polysaccharide Biosynthesis Protein SpsA, Chain A"/>
    <property type="match status" value="1"/>
</dbReference>
<dbReference type="PANTHER" id="PTHR48090">
    <property type="entry name" value="UNDECAPRENYL-PHOSPHATE 4-DEOXY-4-FORMAMIDO-L-ARABINOSE TRANSFERASE-RELATED"/>
    <property type="match status" value="1"/>
</dbReference>
<keyword evidence="3" id="KW-1185">Reference proteome</keyword>
<proteinExistence type="predicted"/>
<protein>
    <submittedName>
        <fullName evidence="2">Glycosyltransferase family 2 protein</fullName>
    </submittedName>
</protein>
<sequence length="427" mass="49635">MLKKYFYHKLFRYISHYCTSENSLLEIAPKNNTIERLFKGKYRKINELSEAKKIESDFILINGSLHYESDIQNFFSSLHAKLSSHTRIAIVYYNSLWWPIFKLADKLGLRSRTPEQNWISHEDVTNFLILEDYELIRIEQRILFPLYIPFISNFVNRYLSPLPILRNFAVLNIAIARPYIKDLKKQRQQSVSIVVAARNEAGNIFDIPKRIPKMGPNDELIFVEGNSKDNTWGKILELKKVYKGHLKIQVAQQDGKGKGDAVRKGFSMAKNEILMILDADLTVPPEDLPKFYNAIESGKGEFINGSRLVYPMEKKAMRFFNRVGNKFFAVSFSFVLGQRFKDTLCGTKVISKFNYEMLAKNRAYFGDFDPFGDFDLIFGASRMGLKIIEVPITYRERTYGETNISRWKHGVILLTMLLFAARKTKFI</sequence>
<dbReference type="InterPro" id="IPR001173">
    <property type="entry name" value="Glyco_trans_2-like"/>
</dbReference>
<comment type="caution">
    <text evidence="2">The sequence shown here is derived from an EMBL/GenBank/DDBJ whole genome shotgun (WGS) entry which is preliminary data.</text>
</comment>
<feature type="domain" description="Glycosyltransferase 2-like" evidence="1">
    <location>
        <begin position="192"/>
        <end position="322"/>
    </location>
</feature>
<dbReference type="CDD" id="cd04179">
    <property type="entry name" value="DPM_DPG-synthase_like"/>
    <property type="match status" value="1"/>
</dbReference>
<dbReference type="InterPro" id="IPR050256">
    <property type="entry name" value="Glycosyltransferase_2"/>
</dbReference>
<dbReference type="OrthoDB" id="9806525at2"/>
<dbReference type="SUPFAM" id="SSF53448">
    <property type="entry name" value="Nucleotide-diphospho-sugar transferases"/>
    <property type="match status" value="1"/>
</dbReference>
<dbReference type="InterPro" id="IPR029063">
    <property type="entry name" value="SAM-dependent_MTases_sf"/>
</dbReference>
<evidence type="ECO:0000313" key="2">
    <source>
        <dbReference type="EMBL" id="TGL46852.1"/>
    </source>
</evidence>
<dbReference type="Pfam" id="PF00535">
    <property type="entry name" value="Glycos_transf_2"/>
    <property type="match status" value="1"/>
</dbReference>
<evidence type="ECO:0000259" key="1">
    <source>
        <dbReference type="Pfam" id="PF00535"/>
    </source>
</evidence>
<reference evidence="2" key="1">
    <citation type="journal article" date="2019" name="PLoS Negl. Trop. Dis.">
        <title>Revisiting the worldwide diversity of Leptospira species in the environment.</title>
        <authorList>
            <person name="Vincent A.T."/>
            <person name="Schiettekatte O."/>
            <person name="Bourhy P."/>
            <person name="Veyrier F.J."/>
            <person name="Picardeau M."/>
        </authorList>
    </citation>
    <scope>NUCLEOTIDE SEQUENCE [LARGE SCALE GENOMIC DNA]</scope>
    <source>
        <strain evidence="2">201702454</strain>
    </source>
</reference>
<dbReference type="InterPro" id="IPR029044">
    <property type="entry name" value="Nucleotide-diphossugar_trans"/>
</dbReference>
<dbReference type="Proteomes" id="UP000297609">
    <property type="component" value="Unassembled WGS sequence"/>
</dbReference>
<dbReference type="AlphaFoldDB" id="A0A4R9JLZ5"/>
<organism evidence="2 3">
    <name type="scientific">Leptospira kemamanensis</name>
    <dbReference type="NCBI Taxonomy" id="2484942"/>
    <lineage>
        <taxon>Bacteria</taxon>
        <taxon>Pseudomonadati</taxon>
        <taxon>Spirochaetota</taxon>
        <taxon>Spirochaetia</taxon>
        <taxon>Leptospirales</taxon>
        <taxon>Leptospiraceae</taxon>
        <taxon>Leptospira</taxon>
    </lineage>
</organism>
<name>A0A4R9JLZ5_9LEPT</name>
<dbReference type="SUPFAM" id="SSF53335">
    <property type="entry name" value="S-adenosyl-L-methionine-dependent methyltransferases"/>
    <property type="match status" value="1"/>
</dbReference>